<dbReference type="Gene3D" id="3.40.80.10">
    <property type="entry name" value="Peptidoglycan recognition protein-like"/>
    <property type="match status" value="1"/>
</dbReference>
<feature type="region of interest" description="Disordered" evidence="4">
    <location>
        <begin position="113"/>
        <end position="141"/>
    </location>
</feature>
<keyword evidence="2" id="KW-0399">Innate immunity</keyword>
<accession>A0ABN7PDC1</accession>
<evidence type="ECO:0000313" key="7">
    <source>
        <dbReference type="Proteomes" id="UP001153148"/>
    </source>
</evidence>
<evidence type="ECO:0000256" key="3">
    <source>
        <dbReference type="ARBA" id="ARBA00022859"/>
    </source>
</evidence>
<dbReference type="SUPFAM" id="SSF55846">
    <property type="entry name" value="N-acetylmuramoyl-L-alanine amidase-like"/>
    <property type="match status" value="1"/>
</dbReference>
<organism evidence="6 7">
    <name type="scientific">Timema podura</name>
    <name type="common">Walking stick</name>
    <dbReference type="NCBI Taxonomy" id="61482"/>
    <lineage>
        <taxon>Eukaryota</taxon>
        <taxon>Metazoa</taxon>
        <taxon>Ecdysozoa</taxon>
        <taxon>Arthropoda</taxon>
        <taxon>Hexapoda</taxon>
        <taxon>Insecta</taxon>
        <taxon>Pterygota</taxon>
        <taxon>Neoptera</taxon>
        <taxon>Polyneoptera</taxon>
        <taxon>Phasmatodea</taxon>
        <taxon>Timematodea</taxon>
        <taxon>Timematoidea</taxon>
        <taxon>Timematidae</taxon>
        <taxon>Timema</taxon>
    </lineage>
</organism>
<reference evidence="6" key="1">
    <citation type="submission" date="2021-03" db="EMBL/GenBank/DDBJ databases">
        <authorList>
            <person name="Tran Van P."/>
        </authorList>
    </citation>
    <scope>NUCLEOTIDE SEQUENCE</scope>
</reference>
<dbReference type="CDD" id="cd06583">
    <property type="entry name" value="PGRP"/>
    <property type="match status" value="1"/>
</dbReference>
<evidence type="ECO:0000313" key="6">
    <source>
        <dbReference type="EMBL" id="CAG2064164.1"/>
    </source>
</evidence>
<keyword evidence="3" id="KW-0391">Immunity</keyword>
<evidence type="ECO:0000259" key="5">
    <source>
        <dbReference type="SMART" id="SM00701"/>
    </source>
</evidence>
<dbReference type="PANTHER" id="PTHR11022:SF74">
    <property type="entry name" value="PEPTIDOGLYCAN-RECOGNITION PROTEIN SA"/>
    <property type="match status" value="1"/>
</dbReference>
<comment type="similarity">
    <text evidence="1">Belongs to the N-acetylmuramoyl-L-alanine amidase 2 family.</text>
</comment>
<feature type="region of interest" description="Disordered" evidence="4">
    <location>
        <begin position="1"/>
        <end position="20"/>
    </location>
</feature>
<comment type="caution">
    <text evidence="6">The sequence shown here is derived from an EMBL/GenBank/DDBJ whole genome shotgun (WGS) entry which is preliminary data.</text>
</comment>
<dbReference type="InterPro" id="IPR036505">
    <property type="entry name" value="Amidase/PGRP_sf"/>
</dbReference>
<dbReference type="Proteomes" id="UP001153148">
    <property type="component" value="Unassembled WGS sequence"/>
</dbReference>
<evidence type="ECO:0000256" key="2">
    <source>
        <dbReference type="ARBA" id="ARBA00022588"/>
    </source>
</evidence>
<dbReference type="InterPro" id="IPR006619">
    <property type="entry name" value="PGRP_domain_met/bac"/>
</dbReference>
<keyword evidence="7" id="KW-1185">Reference proteome</keyword>
<sequence>PNSTLPNGHRIISKPDWGGRPPKYVRPLVQPTPYVVITHTAGNRCSDFNTCATQLRNIQDQHVGENNMPDIGYNFCVGDDGNIYVGRGWDVTNKLDGWVRTTFKTGKPPHVLSRREGKIEQPCTNSRGSERTGQIDPFGTD</sequence>
<evidence type="ECO:0000256" key="4">
    <source>
        <dbReference type="SAM" id="MobiDB-lite"/>
    </source>
</evidence>
<dbReference type="EMBL" id="CAJPIN010032036">
    <property type="protein sequence ID" value="CAG2064164.1"/>
    <property type="molecule type" value="Genomic_DNA"/>
</dbReference>
<dbReference type="InterPro" id="IPR002502">
    <property type="entry name" value="Amidase_domain"/>
</dbReference>
<dbReference type="Pfam" id="PF01510">
    <property type="entry name" value="Amidase_2"/>
    <property type="match status" value="1"/>
</dbReference>
<feature type="non-terminal residue" evidence="6">
    <location>
        <position position="1"/>
    </location>
</feature>
<proteinExistence type="inferred from homology"/>
<feature type="domain" description="Peptidoglycan recognition protein family" evidence="5">
    <location>
        <begin position="9"/>
        <end position="126"/>
    </location>
</feature>
<name>A0ABN7PDC1_TIMPD</name>
<dbReference type="InterPro" id="IPR015510">
    <property type="entry name" value="PGRP"/>
</dbReference>
<gene>
    <name evidence="6" type="ORF">TPAB3V08_LOCUS11111</name>
</gene>
<evidence type="ECO:0000256" key="1">
    <source>
        <dbReference type="ARBA" id="ARBA00007553"/>
    </source>
</evidence>
<dbReference type="PANTHER" id="PTHR11022">
    <property type="entry name" value="PEPTIDOGLYCAN RECOGNITION PROTEIN"/>
    <property type="match status" value="1"/>
</dbReference>
<protein>
    <recommendedName>
        <fullName evidence="5">Peptidoglycan recognition protein family domain-containing protein</fullName>
    </recommendedName>
</protein>
<dbReference type="SMART" id="SM00701">
    <property type="entry name" value="PGRP"/>
    <property type="match status" value="1"/>
</dbReference>